<gene>
    <name evidence="2" type="ORF">Krac_0260</name>
</gene>
<accession>D6U799</accession>
<dbReference type="eggNOG" id="COG3335">
    <property type="taxonomic scope" value="Bacteria"/>
</dbReference>
<keyword evidence="1" id="KW-1133">Transmembrane helix</keyword>
<comment type="caution">
    <text evidence="2">The sequence shown here is derived from an EMBL/GenBank/DDBJ whole genome shotgun (WGS) entry which is preliminary data.</text>
</comment>
<name>D6U799_KTERA</name>
<dbReference type="RefSeq" id="WP_007921850.1">
    <property type="nucleotide sequence ID" value="NZ_ADVG01000005.1"/>
</dbReference>
<reference evidence="2 3" key="1">
    <citation type="journal article" date="2011" name="Stand. Genomic Sci.">
        <title>Non-contiguous finished genome sequence and contextual data of the filamentous soil bacterium Ktedonobacter racemifer type strain (SOSP1-21).</title>
        <authorList>
            <person name="Chang Y.J."/>
            <person name="Land M."/>
            <person name="Hauser L."/>
            <person name="Chertkov O."/>
            <person name="Del Rio T.G."/>
            <person name="Nolan M."/>
            <person name="Copeland A."/>
            <person name="Tice H."/>
            <person name="Cheng J.F."/>
            <person name="Lucas S."/>
            <person name="Han C."/>
            <person name="Goodwin L."/>
            <person name="Pitluck S."/>
            <person name="Ivanova N."/>
            <person name="Ovchinikova G."/>
            <person name="Pati A."/>
            <person name="Chen A."/>
            <person name="Palaniappan K."/>
            <person name="Mavromatis K."/>
            <person name="Liolios K."/>
            <person name="Brettin T."/>
            <person name="Fiebig A."/>
            <person name="Rohde M."/>
            <person name="Abt B."/>
            <person name="Goker M."/>
            <person name="Detter J.C."/>
            <person name="Woyke T."/>
            <person name="Bristow J."/>
            <person name="Eisen J.A."/>
            <person name="Markowitz V."/>
            <person name="Hugenholtz P."/>
            <person name="Kyrpides N.C."/>
            <person name="Klenk H.P."/>
            <person name="Lapidus A."/>
        </authorList>
    </citation>
    <scope>NUCLEOTIDE SEQUENCE [LARGE SCALE GENOMIC DNA]</scope>
    <source>
        <strain evidence="3">DSM 44963</strain>
    </source>
</reference>
<protein>
    <submittedName>
        <fullName evidence="2">Transposase family protein</fullName>
    </submittedName>
</protein>
<dbReference type="AlphaFoldDB" id="D6U799"/>
<evidence type="ECO:0000256" key="1">
    <source>
        <dbReference type="SAM" id="Phobius"/>
    </source>
</evidence>
<dbReference type="Proteomes" id="UP000004508">
    <property type="component" value="Unassembled WGS sequence"/>
</dbReference>
<keyword evidence="3" id="KW-1185">Reference proteome</keyword>
<sequence length="106" mass="11792">MAQNEGCFGRISRAKRCWAPPGVRPHVPAQVVREYTYVYAAVAPALGLMVSLILPEVSTTMMNLFLEEVSQSFPKHFIIMQVDGAGWHQAQELVIPTNICLIKQPP</sequence>
<evidence type="ECO:0000313" key="2">
    <source>
        <dbReference type="EMBL" id="EFH79760.1"/>
    </source>
</evidence>
<keyword evidence="1" id="KW-0472">Membrane</keyword>
<dbReference type="InParanoid" id="D6U799"/>
<feature type="transmembrane region" description="Helical" evidence="1">
    <location>
        <begin position="35"/>
        <end position="54"/>
    </location>
</feature>
<keyword evidence="1" id="KW-0812">Transmembrane</keyword>
<organism evidence="2 3">
    <name type="scientific">Ktedonobacter racemifer DSM 44963</name>
    <dbReference type="NCBI Taxonomy" id="485913"/>
    <lineage>
        <taxon>Bacteria</taxon>
        <taxon>Bacillati</taxon>
        <taxon>Chloroflexota</taxon>
        <taxon>Ktedonobacteria</taxon>
        <taxon>Ktedonobacterales</taxon>
        <taxon>Ktedonobacteraceae</taxon>
        <taxon>Ktedonobacter</taxon>
    </lineage>
</organism>
<dbReference type="EMBL" id="ADVG01000005">
    <property type="protein sequence ID" value="EFH79760.1"/>
    <property type="molecule type" value="Genomic_DNA"/>
</dbReference>
<proteinExistence type="predicted"/>
<dbReference type="OrthoDB" id="2854648at2"/>
<dbReference type="STRING" id="485913.Krac_0260"/>
<evidence type="ECO:0000313" key="3">
    <source>
        <dbReference type="Proteomes" id="UP000004508"/>
    </source>
</evidence>